<organism evidence="2 3">
    <name type="scientific">Stieleria maiorica</name>
    <dbReference type="NCBI Taxonomy" id="2795974"/>
    <lineage>
        <taxon>Bacteria</taxon>
        <taxon>Pseudomonadati</taxon>
        <taxon>Planctomycetota</taxon>
        <taxon>Planctomycetia</taxon>
        <taxon>Pirellulales</taxon>
        <taxon>Pirellulaceae</taxon>
        <taxon>Stieleria</taxon>
    </lineage>
</organism>
<proteinExistence type="predicted"/>
<keyword evidence="1" id="KW-0472">Membrane</keyword>
<dbReference type="KEGG" id="smam:Mal15_01380"/>
<protein>
    <submittedName>
        <fullName evidence="2">Uncharacterized protein</fullName>
    </submittedName>
</protein>
<evidence type="ECO:0000313" key="2">
    <source>
        <dbReference type="EMBL" id="QEF96112.1"/>
    </source>
</evidence>
<sequence>MSQKSDQPIPLEVTRGMAVLMGVVMAVAWFGAIGDPPEGRFGRRGGHAFGSWTTPDIVPILEQTVESSELGLRINPVDGYVFFRINQPGDAGRAASAISFINRNASILGQIRSFTPGVTDWPPTADDFPPSVQLEMGDEDATEPAVLRVGASDDFQLQVQTMRYGQATIHWASPRKSSAWPLRVHLGKCAVGHRTLLVSVYEMDAQTPPPDYQQGPIAALAQALGPL</sequence>
<keyword evidence="1" id="KW-0812">Transmembrane</keyword>
<evidence type="ECO:0000256" key="1">
    <source>
        <dbReference type="SAM" id="Phobius"/>
    </source>
</evidence>
<dbReference type="EMBL" id="CP036264">
    <property type="protein sequence ID" value="QEF96112.1"/>
    <property type="molecule type" value="Genomic_DNA"/>
</dbReference>
<keyword evidence="1" id="KW-1133">Transmembrane helix</keyword>
<reference evidence="2 3" key="1">
    <citation type="submission" date="2019-02" db="EMBL/GenBank/DDBJ databases">
        <title>Planctomycetal bacteria perform biofilm scaping via a novel small molecule.</title>
        <authorList>
            <person name="Jeske O."/>
            <person name="Boedeker C."/>
            <person name="Wiegand S."/>
            <person name="Breitling P."/>
            <person name="Kallscheuer N."/>
            <person name="Jogler M."/>
            <person name="Rohde M."/>
            <person name="Petersen J."/>
            <person name="Medema M.H."/>
            <person name="Surup F."/>
            <person name="Jogler C."/>
        </authorList>
    </citation>
    <scope>NUCLEOTIDE SEQUENCE [LARGE SCALE GENOMIC DNA]</scope>
    <source>
        <strain evidence="2 3">Mal15</strain>
    </source>
</reference>
<gene>
    <name evidence="2" type="ORF">Mal15_01380</name>
</gene>
<accession>A0A5B9M524</accession>
<dbReference type="RefSeq" id="WP_147865977.1">
    <property type="nucleotide sequence ID" value="NZ_CP036264.1"/>
</dbReference>
<feature type="transmembrane region" description="Helical" evidence="1">
    <location>
        <begin position="16"/>
        <end position="34"/>
    </location>
</feature>
<name>A0A5B9M524_9BACT</name>
<dbReference type="AlphaFoldDB" id="A0A5B9M524"/>
<evidence type="ECO:0000313" key="3">
    <source>
        <dbReference type="Proteomes" id="UP000321353"/>
    </source>
</evidence>
<dbReference type="Proteomes" id="UP000321353">
    <property type="component" value="Chromosome"/>
</dbReference>
<keyword evidence="3" id="KW-1185">Reference proteome</keyword>